<evidence type="ECO:0000256" key="7">
    <source>
        <dbReference type="ARBA" id="ARBA00022490"/>
    </source>
</evidence>
<reference evidence="16" key="1">
    <citation type="submission" date="2021-11" db="EMBL/GenBank/DDBJ databases">
        <authorList>
            <person name="Schell T."/>
        </authorList>
    </citation>
    <scope>NUCLEOTIDE SEQUENCE</scope>
    <source>
        <strain evidence="16">M5</strain>
    </source>
</reference>
<feature type="compositionally biased region" description="Low complexity" evidence="14">
    <location>
        <begin position="589"/>
        <end position="611"/>
    </location>
</feature>
<feature type="domain" description="KIND" evidence="15">
    <location>
        <begin position="32"/>
        <end position="287"/>
    </location>
</feature>
<evidence type="ECO:0000256" key="8">
    <source>
        <dbReference type="ARBA" id="ARBA00022737"/>
    </source>
</evidence>
<keyword evidence="11" id="KW-0009">Actin-binding</keyword>
<keyword evidence="9" id="KW-0653">Protein transport</keyword>
<keyword evidence="6" id="KW-1003">Cell membrane</keyword>
<dbReference type="InterPro" id="IPR029901">
    <property type="entry name" value="Spire"/>
</dbReference>
<dbReference type="GO" id="GO:0045010">
    <property type="term" value="P:actin nucleation"/>
    <property type="evidence" value="ECO:0007669"/>
    <property type="project" value="InterPro"/>
</dbReference>
<dbReference type="InterPro" id="IPR011011">
    <property type="entry name" value="Znf_FYVE_PHD"/>
</dbReference>
<keyword evidence="7" id="KW-0963">Cytoplasm</keyword>
<feature type="compositionally biased region" description="Polar residues" evidence="14">
    <location>
        <begin position="499"/>
        <end position="513"/>
    </location>
</feature>
<keyword evidence="13" id="KW-0968">Cytoplasmic vesicle</keyword>
<dbReference type="GO" id="GO:0036089">
    <property type="term" value="P:cleavage furrow formation"/>
    <property type="evidence" value="ECO:0007669"/>
    <property type="project" value="TreeGrafter"/>
</dbReference>
<comment type="similarity">
    <text evidence="4">Belongs to the spire family.</text>
</comment>
<evidence type="ECO:0000259" key="15">
    <source>
        <dbReference type="PROSITE" id="PS51377"/>
    </source>
</evidence>
<feature type="compositionally biased region" description="Polar residues" evidence="14">
    <location>
        <begin position="784"/>
        <end position="793"/>
    </location>
</feature>
<dbReference type="SMART" id="SM00750">
    <property type="entry name" value="KIND"/>
    <property type="match status" value="1"/>
</dbReference>
<dbReference type="CDD" id="cd22068">
    <property type="entry name" value="WH2_DmSpire_r3-like"/>
    <property type="match status" value="1"/>
</dbReference>
<feature type="region of interest" description="Disordered" evidence="14">
    <location>
        <begin position="65"/>
        <end position="87"/>
    </location>
</feature>
<gene>
    <name evidence="16" type="ORF">DGAL_LOCUS9800</name>
</gene>
<organism evidence="16 17">
    <name type="scientific">Daphnia galeata</name>
    <dbReference type="NCBI Taxonomy" id="27404"/>
    <lineage>
        <taxon>Eukaryota</taxon>
        <taxon>Metazoa</taxon>
        <taxon>Ecdysozoa</taxon>
        <taxon>Arthropoda</taxon>
        <taxon>Crustacea</taxon>
        <taxon>Branchiopoda</taxon>
        <taxon>Diplostraca</taxon>
        <taxon>Cladocera</taxon>
        <taxon>Anomopoda</taxon>
        <taxon>Daphniidae</taxon>
        <taxon>Daphnia</taxon>
    </lineage>
</organism>
<feature type="compositionally biased region" description="Polar residues" evidence="14">
    <location>
        <begin position="814"/>
        <end position="826"/>
    </location>
</feature>
<dbReference type="CDD" id="cd15748">
    <property type="entry name" value="FYVE_SPIR"/>
    <property type="match status" value="1"/>
</dbReference>
<keyword evidence="5" id="KW-0813">Transport</keyword>
<dbReference type="GO" id="GO:0008017">
    <property type="term" value="F:microtubule binding"/>
    <property type="evidence" value="ECO:0007669"/>
    <property type="project" value="TreeGrafter"/>
</dbReference>
<feature type="compositionally biased region" description="Low complexity" evidence="14">
    <location>
        <begin position="844"/>
        <end position="865"/>
    </location>
</feature>
<feature type="region of interest" description="Disordered" evidence="14">
    <location>
        <begin position="474"/>
        <end position="620"/>
    </location>
</feature>
<evidence type="ECO:0000256" key="13">
    <source>
        <dbReference type="ARBA" id="ARBA00023329"/>
    </source>
</evidence>
<evidence type="ECO:0000256" key="4">
    <source>
        <dbReference type="ARBA" id="ARBA00010956"/>
    </source>
</evidence>
<evidence type="ECO:0000256" key="5">
    <source>
        <dbReference type="ARBA" id="ARBA00022448"/>
    </source>
</evidence>
<dbReference type="GO" id="GO:0030041">
    <property type="term" value="P:actin filament polymerization"/>
    <property type="evidence" value="ECO:0007669"/>
    <property type="project" value="TreeGrafter"/>
</dbReference>
<dbReference type="CDD" id="cd22078">
    <property type="entry name" value="WH2_Spire1_r2-like"/>
    <property type="match status" value="1"/>
</dbReference>
<dbReference type="PANTHER" id="PTHR21345:SF3">
    <property type="entry name" value="PROTEIN SPIRE"/>
    <property type="match status" value="1"/>
</dbReference>
<feature type="compositionally biased region" description="Acidic residues" evidence="14">
    <location>
        <begin position="191"/>
        <end position="209"/>
    </location>
</feature>
<evidence type="ECO:0000256" key="14">
    <source>
        <dbReference type="SAM" id="MobiDB-lite"/>
    </source>
</evidence>
<evidence type="ECO:0000313" key="17">
    <source>
        <dbReference type="Proteomes" id="UP000789390"/>
    </source>
</evidence>
<name>A0A8J2RX72_9CRUS</name>
<dbReference type="OrthoDB" id="10043757at2759"/>
<dbReference type="PROSITE" id="PS51377">
    <property type="entry name" value="KIND"/>
    <property type="match status" value="1"/>
</dbReference>
<feature type="compositionally biased region" description="Basic and acidic residues" evidence="14">
    <location>
        <begin position="516"/>
        <end position="537"/>
    </location>
</feature>
<evidence type="ECO:0000256" key="11">
    <source>
        <dbReference type="ARBA" id="ARBA00023203"/>
    </source>
</evidence>
<dbReference type="GO" id="GO:0005886">
    <property type="term" value="C:plasma membrane"/>
    <property type="evidence" value="ECO:0007669"/>
    <property type="project" value="UniProtKB-SubCell"/>
</dbReference>
<evidence type="ECO:0000256" key="10">
    <source>
        <dbReference type="ARBA" id="ARBA00023136"/>
    </source>
</evidence>
<dbReference type="GO" id="GO:0048193">
    <property type="term" value="P:Golgi vesicle transport"/>
    <property type="evidence" value="ECO:0007669"/>
    <property type="project" value="TreeGrafter"/>
</dbReference>
<dbReference type="GO" id="GO:0015031">
    <property type="term" value="P:protein transport"/>
    <property type="evidence" value="ECO:0007669"/>
    <property type="project" value="UniProtKB-KW"/>
</dbReference>
<dbReference type="SUPFAM" id="SSF57903">
    <property type="entry name" value="FYVE/PHD zinc finger"/>
    <property type="match status" value="1"/>
</dbReference>
<evidence type="ECO:0000256" key="2">
    <source>
        <dbReference type="ARBA" id="ARBA00004245"/>
    </source>
</evidence>
<proteinExistence type="inferred from homology"/>
<dbReference type="Gene3D" id="1.10.510.10">
    <property type="entry name" value="Transferase(Phosphotransferase) domain 1"/>
    <property type="match status" value="1"/>
</dbReference>
<evidence type="ECO:0000313" key="16">
    <source>
        <dbReference type="EMBL" id="CAH0106643.1"/>
    </source>
</evidence>
<evidence type="ECO:0000256" key="1">
    <source>
        <dbReference type="ARBA" id="ARBA00004180"/>
    </source>
</evidence>
<dbReference type="InterPro" id="IPR013083">
    <property type="entry name" value="Znf_RING/FYVE/PHD"/>
</dbReference>
<dbReference type="GO" id="GO:0030659">
    <property type="term" value="C:cytoplasmic vesicle membrane"/>
    <property type="evidence" value="ECO:0007669"/>
    <property type="project" value="UniProtKB-SubCell"/>
</dbReference>
<dbReference type="PANTHER" id="PTHR21345">
    <property type="entry name" value="SPIRE"/>
    <property type="match status" value="1"/>
</dbReference>
<dbReference type="InterPro" id="IPR011019">
    <property type="entry name" value="KIND_dom"/>
</dbReference>
<comment type="subcellular location">
    <subcellularLocation>
        <location evidence="3">Cell membrane</location>
        <topology evidence="3">Peripheral membrane protein</topology>
        <orientation evidence="3">Cytoplasmic side</orientation>
    </subcellularLocation>
    <subcellularLocation>
        <location evidence="2">Cytoplasm</location>
        <location evidence="2">Cytoskeleton</location>
    </subcellularLocation>
    <subcellularLocation>
        <location evidence="1">Cytoplasmic vesicle membrane</location>
        <topology evidence="1">Peripheral membrane protein</topology>
        <orientation evidence="1">Cytoplasmic side</orientation>
    </subcellularLocation>
</comment>
<feature type="region of interest" description="Disordered" evidence="14">
    <location>
        <begin position="759"/>
        <end position="826"/>
    </location>
</feature>
<dbReference type="GO" id="GO:0051295">
    <property type="term" value="P:establishment of meiotic spindle localization"/>
    <property type="evidence" value="ECO:0007669"/>
    <property type="project" value="TreeGrafter"/>
</dbReference>
<dbReference type="Proteomes" id="UP000789390">
    <property type="component" value="Unassembled WGS sequence"/>
</dbReference>
<evidence type="ECO:0000256" key="3">
    <source>
        <dbReference type="ARBA" id="ARBA00004413"/>
    </source>
</evidence>
<dbReference type="Pfam" id="PF16474">
    <property type="entry name" value="KIND"/>
    <property type="match status" value="1"/>
</dbReference>
<protein>
    <recommendedName>
        <fullName evidence="15">KIND domain-containing protein</fullName>
    </recommendedName>
</protein>
<dbReference type="Gene3D" id="3.30.40.10">
    <property type="entry name" value="Zinc/RING finger domain, C3HC4 (zinc finger)"/>
    <property type="match status" value="1"/>
</dbReference>
<comment type="caution">
    <text evidence="16">The sequence shown here is derived from an EMBL/GenBank/DDBJ whole genome shotgun (WGS) entry which is preliminary data.</text>
</comment>
<keyword evidence="12" id="KW-0206">Cytoskeleton</keyword>
<dbReference type="GO" id="GO:0051639">
    <property type="term" value="P:actin filament network formation"/>
    <property type="evidence" value="ECO:0007669"/>
    <property type="project" value="TreeGrafter"/>
</dbReference>
<evidence type="ECO:0000256" key="12">
    <source>
        <dbReference type="ARBA" id="ARBA00023212"/>
    </source>
</evidence>
<feature type="region of interest" description="Disordered" evidence="14">
    <location>
        <begin position="844"/>
        <end position="866"/>
    </location>
</feature>
<keyword evidence="17" id="KW-1185">Reference proteome</keyword>
<accession>A0A8J2RX72</accession>
<evidence type="ECO:0000256" key="9">
    <source>
        <dbReference type="ARBA" id="ARBA00022927"/>
    </source>
</evidence>
<feature type="region of interest" description="Disordered" evidence="14">
    <location>
        <begin position="191"/>
        <end position="211"/>
    </location>
</feature>
<keyword evidence="10" id="KW-0472">Membrane</keyword>
<evidence type="ECO:0000256" key="6">
    <source>
        <dbReference type="ARBA" id="ARBA00022475"/>
    </source>
</evidence>
<feature type="compositionally biased region" description="Low complexity" evidence="14">
    <location>
        <begin position="762"/>
        <end position="778"/>
    </location>
</feature>
<sequence>MAAARWTSPSLTSGGKCEKFQHTKLDETKESLSLLSILRAFDSPVTEERAWAILYQSAKTGLQCFTSANPPPQHTTNNNNSQQQQQHTNNIHNLTDKSDHNQMMKCVVVGETSHLWIHRDGHVHPHSFQVAADSIEAERRTVAECQSQLVSGLGWALYEALDYGCKQEEQNVLSPDLEQMIDFLTSADEGECQSAEDEGIEQDSGEAEDSAMALAAAAAAAATSASASSNVGAAAAAASASAAATMTSLSHVMDRCRMQISSTASSNQADAHFRAVCRALVAETLEFSDFLVKVSSAPEDWRELRNNKSDTHSHELTELHLADWARLWVQVIRQLRNGVKLKSASGGESARKPYEYELTPYEMMMDDIRSRRYKLRQVMVDGTIPPRVKKDAHAVILEFIRSRPPLRKASERKLRPLARRVSTPVELLMESIRQHDSKELRPTRCLLVNRTENVTSTILTPTKRKLLKADHLHDELEEDEDLELPPPSPPRRYDYMTDPFTSCSRSESSTPLNSKMDLRSRDHAGIPLHHQRDESPSRRHSLTVLPPPLTRTVSNPFLKRQSLNISSYGRKGPDPRMTLNPANLSSDQPGSLPCSGPSSSTSSSSASLHSPPGSPTHAGHLQEDFVRSKEFQQVVQGKLVTLEELVHMRRVLTAASLDNLPLDSSIKDDVTNGKVCFVCRKTRFSVFGSWWHNCKLCRRTVCTKCCIKMRIPSDQFDTIDVSEVTWYGGVNTDKLEQQSSSAVASSLFSAFQLKLPQFRIRSPNGPSGSSSSSSTNGGADCCESSESNPTSPVLTRHGSERRKQTLAHPPLQKFSHQTLSRHQSLSANNTPVRKLLSSQNSIGPSLQLQQQPQQQQKKSSSSSGSDCYVCRDCQTLIENIIYNPVHTVTHCDRGPSIHVSLP</sequence>
<feature type="compositionally biased region" description="Low complexity" evidence="14">
    <location>
        <begin position="74"/>
        <end position="87"/>
    </location>
</feature>
<dbReference type="AlphaFoldDB" id="A0A8J2RX72"/>
<dbReference type="GO" id="GO:0005938">
    <property type="term" value="C:cell cortex"/>
    <property type="evidence" value="ECO:0007669"/>
    <property type="project" value="TreeGrafter"/>
</dbReference>
<dbReference type="GO" id="GO:0003779">
    <property type="term" value="F:actin binding"/>
    <property type="evidence" value="ECO:0007669"/>
    <property type="project" value="UniProtKB-KW"/>
</dbReference>
<dbReference type="EMBL" id="CAKKLH010000224">
    <property type="protein sequence ID" value="CAH0106643.1"/>
    <property type="molecule type" value="Genomic_DNA"/>
</dbReference>
<feature type="compositionally biased region" description="Polar residues" evidence="14">
    <location>
        <begin position="551"/>
        <end position="567"/>
    </location>
</feature>
<keyword evidence="8" id="KW-0677">Repeat</keyword>
<dbReference type="GO" id="GO:0005856">
    <property type="term" value="C:cytoskeleton"/>
    <property type="evidence" value="ECO:0007669"/>
    <property type="project" value="UniProtKB-SubCell"/>
</dbReference>
<dbReference type="GO" id="GO:0040038">
    <property type="term" value="P:polar body extrusion after meiotic divisions"/>
    <property type="evidence" value="ECO:0007669"/>
    <property type="project" value="TreeGrafter"/>
</dbReference>